<evidence type="ECO:0000256" key="2">
    <source>
        <dbReference type="ARBA" id="ARBA00023043"/>
    </source>
</evidence>
<sequence>MPAVRFDMTYPQREGFTRQIIKDIDIWAYTMPLPEGESQYGPPMTRRVDNDYVNATRLLQLTRLNPSQRARELAVQPTIIIRGGLNNIQGTWVPLERAKELAKRYEIEQILEPILFDPDQAPKDFVDERQHPQHTAPKRKLPATPTTPATPATDAAAPTPRVASTPAPSGRRTGTTAGRSSEPGARAKGKAAVAAAAQALASSTAKSAPSSPAARQSDTKLGKRKFGAMDSTGPSPFPTPADGRPQQVEIASWTARSQGGDSGPQATWLSRSGSGSVPSGSSNGDASIAKTAAIGTDLKQGLDAAERLRPRSPTLSQLQSMLQSNKRRESSPGLRSTAASNSARSSLRGTANTAGLPRENDRSTAGPSSAFPKTGSSSSWSADIGSYSTFSGSNPSVLNGGPSHPSHSSSSSSTLSVHDPTTWDSKYVAAFGRSRGWNEQRVLSKLRDSDIDGTLLLSLDLNQQSVFVLDRCGITVPGDQMRIIQAAQFLREIYPTGPEHRLFGQAPNA</sequence>
<feature type="region of interest" description="Disordered" evidence="3">
    <location>
        <begin position="121"/>
        <end position="287"/>
    </location>
</feature>
<gene>
    <name evidence="7" type="ORF">A4X03_0g3598</name>
    <name evidence="6" type="ORF">JKIAZH3_G8166</name>
</gene>
<reference evidence="7" key="1">
    <citation type="submission" date="2016-04" db="EMBL/GenBank/DDBJ databases">
        <authorList>
            <person name="Nguyen H.D."/>
            <person name="Kesanakurti P."/>
            <person name="Cullis J."/>
            <person name="Levesque C.A."/>
            <person name="Hambleton S."/>
        </authorList>
    </citation>
    <scope>NUCLEOTIDE SEQUENCE</scope>
    <source>
        <strain evidence="7">DAOMC 238032</strain>
    </source>
</reference>
<dbReference type="Proteomes" id="UP000077671">
    <property type="component" value="Unassembled WGS sequence"/>
</dbReference>
<evidence type="ECO:0000259" key="5">
    <source>
        <dbReference type="PROSITE" id="PS51299"/>
    </source>
</evidence>
<keyword evidence="2" id="KW-0040">ANK repeat</keyword>
<dbReference type="SMART" id="SM01252">
    <property type="entry name" value="KilA-N"/>
    <property type="match status" value="1"/>
</dbReference>
<dbReference type="PROSITE" id="PS50105">
    <property type="entry name" value="SAM_DOMAIN"/>
    <property type="match status" value="1"/>
</dbReference>
<evidence type="ECO:0000313" key="8">
    <source>
        <dbReference type="Proteomes" id="UP000077671"/>
    </source>
</evidence>
<dbReference type="GO" id="GO:0000981">
    <property type="term" value="F:DNA-binding transcription factor activity, RNA polymerase II-specific"/>
    <property type="evidence" value="ECO:0007669"/>
    <property type="project" value="UniProtKB-ARBA"/>
</dbReference>
<name>A0A177UJV9_9BASI</name>
<feature type="compositionally biased region" description="Low complexity" evidence="3">
    <location>
        <begin position="142"/>
        <end position="160"/>
    </location>
</feature>
<dbReference type="InterPro" id="IPR001660">
    <property type="entry name" value="SAM"/>
</dbReference>
<reference evidence="6" key="3">
    <citation type="submission" date="2020-10" db="EMBL/GenBank/DDBJ databases">
        <authorList>
            <person name="Sedaghatjoo S."/>
        </authorList>
    </citation>
    <scope>NUCLEOTIDE SEQUENCE</scope>
    <source>
        <strain evidence="6">AZH3</strain>
    </source>
</reference>
<dbReference type="PROSITE" id="PS51299">
    <property type="entry name" value="HTH_APSES"/>
    <property type="match status" value="1"/>
</dbReference>
<dbReference type="SUPFAM" id="SSF47769">
    <property type="entry name" value="SAM/Pointed domain"/>
    <property type="match status" value="1"/>
</dbReference>
<protein>
    <recommendedName>
        <fullName evidence="10">HTH APSES-type domain-containing protein</fullName>
    </recommendedName>
</protein>
<dbReference type="Proteomes" id="UP000836402">
    <property type="component" value="Unassembled WGS sequence"/>
</dbReference>
<feature type="compositionally biased region" description="Low complexity" evidence="3">
    <location>
        <begin position="270"/>
        <end position="284"/>
    </location>
</feature>
<dbReference type="GO" id="GO:0030907">
    <property type="term" value="C:MBF transcription complex"/>
    <property type="evidence" value="ECO:0007669"/>
    <property type="project" value="TreeGrafter"/>
</dbReference>
<dbReference type="AlphaFoldDB" id="A0A177UJV9"/>
<feature type="region of interest" description="Disordered" evidence="3">
    <location>
        <begin position="393"/>
        <end position="419"/>
    </location>
</feature>
<feature type="compositionally biased region" description="Polar residues" evidence="3">
    <location>
        <begin position="313"/>
        <end position="324"/>
    </location>
</feature>
<feature type="domain" description="HTH APSES-type" evidence="5">
    <location>
        <begin position="20"/>
        <end position="127"/>
    </location>
</feature>
<dbReference type="PANTHER" id="PTHR43828">
    <property type="entry name" value="ASPARAGINASE"/>
    <property type="match status" value="1"/>
</dbReference>
<reference evidence="7" key="2">
    <citation type="journal article" date="2019" name="IMA Fungus">
        <title>Genome sequencing and comparison of five Tilletia species to identify candidate genes for the detection of regulated species infecting wheat.</title>
        <authorList>
            <person name="Nguyen H.D.T."/>
            <person name="Sultana T."/>
            <person name="Kesanakurti P."/>
            <person name="Hambleton S."/>
        </authorList>
    </citation>
    <scope>NUCLEOTIDE SEQUENCE</scope>
    <source>
        <strain evidence="7">DAOMC 238032</strain>
    </source>
</reference>
<feature type="compositionally biased region" description="Low complexity" evidence="3">
    <location>
        <begin position="335"/>
        <end position="348"/>
    </location>
</feature>
<dbReference type="SUPFAM" id="SSF54616">
    <property type="entry name" value="DNA-binding domain of Mlu1-box binding protein MBP1"/>
    <property type="match status" value="1"/>
</dbReference>
<dbReference type="GO" id="GO:0033309">
    <property type="term" value="C:SBF transcription complex"/>
    <property type="evidence" value="ECO:0007669"/>
    <property type="project" value="TreeGrafter"/>
</dbReference>
<dbReference type="InterPro" id="IPR036887">
    <property type="entry name" value="HTH_APSES_sf"/>
</dbReference>
<feature type="compositionally biased region" description="Basic and acidic residues" evidence="3">
    <location>
        <begin position="121"/>
        <end position="131"/>
    </location>
</feature>
<feature type="compositionally biased region" description="Low complexity" evidence="3">
    <location>
        <begin position="402"/>
        <end position="413"/>
    </location>
</feature>
<dbReference type="Gene3D" id="3.10.260.10">
    <property type="entry name" value="Transcription regulator HTH, APSES-type DNA-binding domain"/>
    <property type="match status" value="1"/>
</dbReference>
<evidence type="ECO:0000259" key="4">
    <source>
        <dbReference type="PROSITE" id="PS50105"/>
    </source>
</evidence>
<keyword evidence="1" id="KW-0677">Repeat</keyword>
<comment type="caution">
    <text evidence="7">The sequence shown here is derived from an EMBL/GenBank/DDBJ whole genome shotgun (WGS) entry which is preliminary data.</text>
</comment>
<dbReference type="EMBL" id="CAJHJG010001214">
    <property type="protein sequence ID" value="CAD6910261.1"/>
    <property type="molecule type" value="Genomic_DNA"/>
</dbReference>
<feature type="compositionally biased region" description="Polar residues" evidence="3">
    <location>
        <begin position="254"/>
        <end position="269"/>
    </location>
</feature>
<dbReference type="InterPro" id="IPR051642">
    <property type="entry name" value="SWI6-like"/>
</dbReference>
<feature type="domain" description="SAM" evidence="4">
    <location>
        <begin position="423"/>
        <end position="493"/>
    </location>
</feature>
<evidence type="ECO:0000256" key="3">
    <source>
        <dbReference type="SAM" id="MobiDB-lite"/>
    </source>
</evidence>
<organism evidence="7 8">
    <name type="scientific">Tilletia caries</name>
    <name type="common">wheat bunt fungus</name>
    <dbReference type="NCBI Taxonomy" id="13290"/>
    <lineage>
        <taxon>Eukaryota</taxon>
        <taxon>Fungi</taxon>
        <taxon>Dikarya</taxon>
        <taxon>Basidiomycota</taxon>
        <taxon>Ustilaginomycotina</taxon>
        <taxon>Exobasidiomycetes</taxon>
        <taxon>Tilletiales</taxon>
        <taxon>Tilletiaceae</taxon>
        <taxon>Tilletia</taxon>
    </lineage>
</organism>
<dbReference type="GO" id="GO:0003677">
    <property type="term" value="F:DNA binding"/>
    <property type="evidence" value="ECO:0007669"/>
    <property type="project" value="InterPro"/>
</dbReference>
<accession>A0A177UJV9</accession>
<dbReference type="PANTHER" id="PTHR43828:SF5">
    <property type="entry name" value="TRANSCRIPTIONAL REPRESSOR XBP1"/>
    <property type="match status" value="1"/>
</dbReference>
<evidence type="ECO:0000256" key="1">
    <source>
        <dbReference type="ARBA" id="ARBA00022737"/>
    </source>
</evidence>
<proteinExistence type="predicted"/>
<evidence type="ECO:0000313" key="9">
    <source>
        <dbReference type="Proteomes" id="UP000836402"/>
    </source>
</evidence>
<feature type="region of interest" description="Disordered" evidence="3">
    <location>
        <begin position="307"/>
        <end position="380"/>
    </location>
</feature>
<evidence type="ECO:0000313" key="7">
    <source>
        <dbReference type="EMBL" id="KAE8261041.1"/>
    </source>
</evidence>
<feature type="compositionally biased region" description="Low complexity" evidence="3">
    <location>
        <begin position="190"/>
        <end position="216"/>
    </location>
</feature>
<dbReference type="InterPro" id="IPR013761">
    <property type="entry name" value="SAM/pointed_sf"/>
</dbReference>
<evidence type="ECO:0008006" key="10">
    <source>
        <dbReference type="Google" id="ProtNLM"/>
    </source>
</evidence>
<dbReference type="EMBL" id="LWDD02000425">
    <property type="protein sequence ID" value="KAE8261041.1"/>
    <property type="molecule type" value="Genomic_DNA"/>
</dbReference>
<dbReference type="InterPro" id="IPR003163">
    <property type="entry name" value="Tscrpt_reg_HTH_APSES-type"/>
</dbReference>
<dbReference type="InterPro" id="IPR018004">
    <property type="entry name" value="KilA/APSES_HTH"/>
</dbReference>
<evidence type="ECO:0000313" key="6">
    <source>
        <dbReference type="EMBL" id="CAD6910261.1"/>
    </source>
</evidence>
<keyword evidence="9" id="KW-1185">Reference proteome</keyword>